<accession>A0A917MH75</accession>
<feature type="signal peptide" evidence="1">
    <location>
        <begin position="1"/>
        <end position="21"/>
    </location>
</feature>
<reference evidence="2" key="1">
    <citation type="journal article" date="2014" name="Int. J. Syst. Evol. Microbiol.">
        <title>Complete genome sequence of Corynebacterium casei LMG S-19264T (=DSM 44701T), isolated from a smear-ripened cheese.</title>
        <authorList>
            <consortium name="US DOE Joint Genome Institute (JGI-PGF)"/>
            <person name="Walter F."/>
            <person name="Albersmeier A."/>
            <person name="Kalinowski J."/>
            <person name="Ruckert C."/>
        </authorList>
    </citation>
    <scope>NUCLEOTIDE SEQUENCE</scope>
    <source>
        <strain evidence="2">CGMCC 1.15763</strain>
    </source>
</reference>
<dbReference type="RefSeq" id="WP_188599437.1">
    <property type="nucleotide sequence ID" value="NZ_BMJW01000003.1"/>
</dbReference>
<reference evidence="2" key="2">
    <citation type="submission" date="2020-09" db="EMBL/GenBank/DDBJ databases">
        <authorList>
            <person name="Sun Q."/>
            <person name="Zhou Y."/>
        </authorList>
    </citation>
    <scope>NUCLEOTIDE SEQUENCE</scope>
    <source>
        <strain evidence="2">CGMCC 1.15763</strain>
    </source>
</reference>
<evidence type="ECO:0000256" key="1">
    <source>
        <dbReference type="SAM" id="SignalP"/>
    </source>
</evidence>
<evidence type="ECO:0000313" key="2">
    <source>
        <dbReference type="EMBL" id="GGH03028.1"/>
    </source>
</evidence>
<name>A0A917MH75_9FLAO</name>
<keyword evidence="1" id="KW-0732">Signal</keyword>
<dbReference type="Proteomes" id="UP000633278">
    <property type="component" value="Unassembled WGS sequence"/>
</dbReference>
<evidence type="ECO:0000313" key="3">
    <source>
        <dbReference type="Proteomes" id="UP000633278"/>
    </source>
</evidence>
<dbReference type="AlphaFoldDB" id="A0A917MH75"/>
<evidence type="ECO:0008006" key="4">
    <source>
        <dbReference type="Google" id="ProtNLM"/>
    </source>
</evidence>
<organism evidence="2 3">
    <name type="scientific">Polaribacter pacificus</name>
    <dbReference type="NCBI Taxonomy" id="1775173"/>
    <lineage>
        <taxon>Bacteria</taxon>
        <taxon>Pseudomonadati</taxon>
        <taxon>Bacteroidota</taxon>
        <taxon>Flavobacteriia</taxon>
        <taxon>Flavobacteriales</taxon>
        <taxon>Flavobacteriaceae</taxon>
    </lineage>
</organism>
<gene>
    <name evidence="2" type="ORF">GCM10011416_22360</name>
</gene>
<feature type="chain" id="PRO_5037387714" description="Sensor of ECF-type sigma factor" evidence="1">
    <location>
        <begin position="22"/>
        <end position="155"/>
    </location>
</feature>
<proteinExistence type="predicted"/>
<dbReference type="EMBL" id="BMJW01000003">
    <property type="protein sequence ID" value="GGH03028.1"/>
    <property type="molecule type" value="Genomic_DNA"/>
</dbReference>
<sequence>MRTKHTLLVLFTLAFSLNSFSQNDNESRDKIKALKVAFITEELNLSQQEAIKFWPVYNKFDKKRHDLYYNERRNLKKEIEQLGGIDKINEREAKTITDKMLALDKAEYDTQINYFKEMRTVISDIKIIKLQNAERDFNRKLLSRYKKQKKPTSQR</sequence>
<keyword evidence="3" id="KW-1185">Reference proteome</keyword>
<comment type="caution">
    <text evidence="2">The sequence shown here is derived from an EMBL/GenBank/DDBJ whole genome shotgun (WGS) entry which is preliminary data.</text>
</comment>
<protein>
    <recommendedName>
        <fullName evidence="4">Sensor of ECF-type sigma factor</fullName>
    </recommendedName>
</protein>
<dbReference type="Gene3D" id="1.20.120.1490">
    <property type="match status" value="1"/>
</dbReference>